<dbReference type="EMBL" id="FMUS01000020">
    <property type="protein sequence ID" value="SCY88468.1"/>
    <property type="molecule type" value="Genomic_DNA"/>
</dbReference>
<sequence>MGNLENVYIGCQKIKYGGIDLGHTDGGCEFTYTPEYTDILVDAYGTTVADKVLTGEAVTVKVPLAEFTLERLKSAIPSGTLAGDVLKIGSSPGKRLSTQAQELVLHPMDKPDEDKSLDIKLHKAVIVNEIILPFRADEKTVYEVEFLALVDESNEDGNYLASIGE</sequence>
<dbReference type="OrthoDB" id="3035676at2"/>
<gene>
    <name evidence="1" type="ORF">SAMN03080606_02875</name>
</gene>
<organism evidence="1 2">
    <name type="scientific">Alkaliphilus peptidifermentans DSM 18978</name>
    <dbReference type="NCBI Taxonomy" id="1120976"/>
    <lineage>
        <taxon>Bacteria</taxon>
        <taxon>Bacillati</taxon>
        <taxon>Bacillota</taxon>
        <taxon>Clostridia</taxon>
        <taxon>Peptostreptococcales</taxon>
        <taxon>Natronincolaceae</taxon>
        <taxon>Alkaliphilus</taxon>
    </lineage>
</organism>
<keyword evidence="2" id="KW-1185">Reference proteome</keyword>
<name>A0A1G5JL78_9FIRM</name>
<reference evidence="1 2" key="1">
    <citation type="submission" date="2016-10" db="EMBL/GenBank/DDBJ databases">
        <authorList>
            <person name="de Groot N.N."/>
        </authorList>
    </citation>
    <scope>NUCLEOTIDE SEQUENCE [LARGE SCALE GENOMIC DNA]</scope>
    <source>
        <strain evidence="1 2">DSM 18978</strain>
    </source>
</reference>
<dbReference type="Proteomes" id="UP000198636">
    <property type="component" value="Unassembled WGS sequence"/>
</dbReference>
<evidence type="ECO:0000313" key="2">
    <source>
        <dbReference type="Proteomes" id="UP000198636"/>
    </source>
</evidence>
<evidence type="ECO:0000313" key="1">
    <source>
        <dbReference type="EMBL" id="SCY88468.1"/>
    </source>
</evidence>
<accession>A0A1G5JL78</accession>
<proteinExistence type="predicted"/>
<protein>
    <submittedName>
        <fullName evidence="1">Uncharacterized protein</fullName>
    </submittedName>
</protein>
<dbReference type="AlphaFoldDB" id="A0A1G5JL78"/>
<dbReference type="STRING" id="1120976.SAMN03080606_02875"/>
<dbReference type="RefSeq" id="WP_091545042.1">
    <property type="nucleotide sequence ID" value="NZ_FMUS01000020.1"/>
</dbReference>